<evidence type="ECO:0000313" key="3">
    <source>
        <dbReference type="Proteomes" id="UP001651158"/>
    </source>
</evidence>
<proteinExistence type="predicted"/>
<reference evidence="1" key="2">
    <citation type="submission" date="2024-12" db="EMBL/GenBank/DDBJ databases">
        <authorList>
            <person name="Estrada K."/>
            <person name="Bobes R.J."/>
            <person name="Sanchez-Flores A."/>
            <person name="Laclette J.P."/>
        </authorList>
    </citation>
    <scope>NUCLEOTIDE SEQUENCE</scope>
    <source>
        <strain evidence="1">WFUcys</strain>
        <tissue evidence="1">Peritoneal cavity of infected mice</tissue>
    </source>
</reference>
<dbReference type="EMBL" id="JAKROA010000027">
    <property type="protein sequence ID" value="KAL5102723.1"/>
    <property type="molecule type" value="Genomic_DNA"/>
</dbReference>
<organism evidence="1 3">
    <name type="scientific">Taenia crassiceps</name>
    <dbReference type="NCBI Taxonomy" id="6207"/>
    <lineage>
        <taxon>Eukaryota</taxon>
        <taxon>Metazoa</taxon>
        <taxon>Spiralia</taxon>
        <taxon>Lophotrochozoa</taxon>
        <taxon>Platyhelminthes</taxon>
        <taxon>Cestoda</taxon>
        <taxon>Eucestoda</taxon>
        <taxon>Cyclophyllidea</taxon>
        <taxon>Taeniidae</taxon>
        <taxon>Taenia</taxon>
    </lineage>
</organism>
<reference evidence="1 3" key="1">
    <citation type="journal article" date="2022" name="Front. Cell. Infect. Microbiol.">
        <title>The Genomes of Two Strains of Taenia crassiceps the Animal Model for the Study of Human Cysticercosis.</title>
        <authorList>
            <person name="Bobes R.J."/>
            <person name="Estrada K."/>
            <person name="Rios-Valencia D.G."/>
            <person name="Calderon-Gallegos A."/>
            <person name="de la Torre P."/>
            <person name="Carrero J.C."/>
            <person name="Sanchez-Flores A."/>
            <person name="Laclette J.P."/>
        </authorList>
    </citation>
    <scope>NUCLEOTIDE SEQUENCE [LARGE SCALE GENOMIC DNA]</scope>
    <source>
        <strain evidence="1">WFUcys</strain>
    </source>
</reference>
<dbReference type="Proteomes" id="UP001651158">
    <property type="component" value="Unassembled WGS sequence"/>
</dbReference>
<sequence length="103" mass="11372">MHSLVARGYAFERRRAANRAMVIRSMALVTLHTRMHLHDGEVEVELEMEMEMELEAATQQCDFSVEICGASTAWCSHTVVAAASSHSLHQPMEGRQSQSGGGK</sequence>
<protein>
    <submittedName>
        <fullName evidence="1">Uncharacterized protein</fullName>
    </submittedName>
</protein>
<accession>A0ABR4PZB6</accession>
<gene>
    <name evidence="1" type="ORF">TcWFU_002982</name>
    <name evidence="2" type="ORF">TcWFU_009430</name>
</gene>
<evidence type="ECO:0000313" key="1">
    <source>
        <dbReference type="EMBL" id="KAL5102723.1"/>
    </source>
</evidence>
<keyword evidence="3" id="KW-1185">Reference proteome</keyword>
<comment type="caution">
    <text evidence="1">The sequence shown here is derived from an EMBL/GenBank/DDBJ whole genome shotgun (WGS) entry which is preliminary data.</text>
</comment>
<name>A0ABR4PZB6_9CEST</name>
<evidence type="ECO:0000313" key="2">
    <source>
        <dbReference type="EMBL" id="KAL5102749.1"/>
    </source>
</evidence>
<dbReference type="EMBL" id="JAKROA010000027">
    <property type="protein sequence ID" value="KAL5102749.1"/>
    <property type="molecule type" value="Genomic_DNA"/>
</dbReference>